<proteinExistence type="inferred from homology"/>
<keyword evidence="1" id="KW-0690">Ribosome biogenesis</keyword>
<dbReference type="GO" id="GO:0045943">
    <property type="term" value="P:positive regulation of transcription by RNA polymerase I"/>
    <property type="evidence" value="ECO:0007669"/>
    <property type="project" value="TreeGrafter"/>
</dbReference>
<comment type="caution">
    <text evidence="2">The sequence shown here is derived from an EMBL/GenBank/DDBJ whole genome shotgun (WGS) entry which is preliminary data.</text>
</comment>
<comment type="similarity">
    <text evidence="1">Belongs to the HEATR1/UTP10 family.</text>
</comment>
<dbReference type="SUPFAM" id="SSF48371">
    <property type="entry name" value="ARM repeat"/>
    <property type="match status" value="1"/>
</dbReference>
<reference evidence="2 3" key="1">
    <citation type="submission" date="2020-04" db="EMBL/GenBank/DDBJ databases">
        <title>Perkinsus chesapeaki whole genome sequence.</title>
        <authorList>
            <person name="Bogema D.R."/>
        </authorList>
    </citation>
    <scope>NUCLEOTIDE SEQUENCE [LARGE SCALE GENOMIC DNA]</scope>
    <source>
        <strain evidence="2">ATCC PRA-425</strain>
    </source>
</reference>
<accession>A0A7J6MKA4</accession>
<gene>
    <name evidence="2" type="primary">HEATR1</name>
    <name evidence="2" type="ORF">FOL47_001030</name>
</gene>
<evidence type="ECO:0000313" key="2">
    <source>
        <dbReference type="EMBL" id="KAF4672019.1"/>
    </source>
</evidence>
<evidence type="ECO:0000313" key="3">
    <source>
        <dbReference type="Proteomes" id="UP000591131"/>
    </source>
</evidence>
<dbReference type="GO" id="GO:0030686">
    <property type="term" value="C:90S preribosome"/>
    <property type="evidence" value="ECO:0007669"/>
    <property type="project" value="TreeGrafter"/>
</dbReference>
<organism evidence="2 3">
    <name type="scientific">Perkinsus chesapeaki</name>
    <name type="common">Clam parasite</name>
    <name type="synonym">Perkinsus andrewsi</name>
    <dbReference type="NCBI Taxonomy" id="330153"/>
    <lineage>
        <taxon>Eukaryota</taxon>
        <taxon>Sar</taxon>
        <taxon>Alveolata</taxon>
        <taxon>Perkinsozoa</taxon>
        <taxon>Perkinsea</taxon>
        <taxon>Perkinsida</taxon>
        <taxon>Perkinsidae</taxon>
        <taxon>Perkinsus</taxon>
    </lineage>
</organism>
<dbReference type="GO" id="GO:0030515">
    <property type="term" value="F:snoRNA binding"/>
    <property type="evidence" value="ECO:0007669"/>
    <property type="project" value="TreeGrafter"/>
</dbReference>
<keyword evidence="3" id="KW-1185">Reference proteome</keyword>
<keyword evidence="1" id="KW-0687">Ribonucleoprotein</keyword>
<keyword evidence="1" id="KW-0698">rRNA processing</keyword>
<dbReference type="EMBL" id="JAAPAO010000122">
    <property type="protein sequence ID" value="KAF4672019.1"/>
    <property type="molecule type" value="Genomic_DNA"/>
</dbReference>
<dbReference type="Proteomes" id="UP000591131">
    <property type="component" value="Unassembled WGS sequence"/>
</dbReference>
<name>A0A7J6MKA4_PERCH</name>
<dbReference type="GO" id="GO:0034455">
    <property type="term" value="C:t-UTP complex"/>
    <property type="evidence" value="ECO:0007669"/>
    <property type="project" value="TreeGrafter"/>
</dbReference>
<dbReference type="InterPro" id="IPR040191">
    <property type="entry name" value="UTP10"/>
</dbReference>
<dbReference type="OrthoDB" id="432468at2759"/>
<feature type="non-terminal residue" evidence="2">
    <location>
        <position position="1839"/>
    </location>
</feature>
<sequence>VTGYLLLVAQSSIAVDSRSLRQAPFFNQADCVTPVAMSAELLRQLQTFKAKHNIAQQPKHGKVSFLYDWREARSVEPQAIAEAALSSFQDLVAQDPSLEEFVDLFEVDKDGYKGRDFLTSEENDELNNNIEKLLMHLSKHLLTEQGQTCLELLISRYEVQTYNMEALLLAGIPFHDSPVFARLTKIVKWGDDSQWIFLARVRKTGEPLKRQHLVHMLRTSPSLWRTICDYTRKTVKLGIANRPLLTTVNLVFLEALAEAHKFTFDLAPALFPLISAATKKGSTDRQAFSFAVTMMIPLIASSSLSDGDLCSLLARAMKHAPLPAFSDVVDIVALGLRFSEKESNFWVKVARELDTRYDAHSEQVLEAIGKSRGWTLLLSGLVLPFGEAPLLSAVVSSTWFLGASPSAALTVCDSAVAIIAKGRKESHVAEVLPQLYNNFPLAISRCALKHKCVKEVEALLPGGHVLDAQLLRHLSTTSVSARDEAISQLLDRESTTDGEAKAVAGLMVERVGLEPSHAIRMKILNAGWVWETATTESKRLALEGLLRKLMPARDNITPQQYWAEVVAVDDRVVEEITIIIDLLGKEDEANACVSAVEVMRGDGVKLATAALPSSTAAYPAGPAGAAALVQASLGAESHAPTVHEVLESIEELGLSKSVDLSVYKMLSARTSDDGDVERLMGLMMNNSACKDLVKGTMHDVAKRPVLLSLAVTRHITKAFRMYTEIAGPKAFDNGLFLVCLLLLGSDQASRHLKSLAQSAIASRSKAPAAAMKDSWLLVNRGIDGAVEGKAYAALRKALDERATDVVGSTAVVREIIAANGGLIKWILQSSGAVGPSLQQQCMGLLSMVAPKSLIKNAAVPSVTGAAAVVLGDALTSCDDDEIVGRFVDTVTAANGAISDDLLGVLPNAGSRLKPKQLEKLVGRACATLPSPGAVRFLAHADGLSVKVLASNLLPLVSGKNTVNAVLAGEALFQQSTDLSDADRVVARKALVKPLCTLLLGNGPREDALDLVCLSILGNICQKEDLELVKPVVLKAATKKQQVSAALRICGAIKTVALLRETLGQMKSPLETPQLEQLKTIVKAIVVDGDNSAAEVLDALVTAPQEAARIPASLICDIARDLSANGAALVLLMAADAPREDIEAWISGDVLPLDISAMVEALSTARALFGGQPTFVSTAAVQYQTVAARVVSGVVLALTNLGVPEGTPEEYATLLVALHSVTGDSKSKKAAKIRTIANEAAGSFLRAIDASCMISTLIALVKEPSTPSALFSQVADAIEEAATGSWQQQYLSVPSEIQEECVAVVIERASQEGSVAMANALWSVLRGLCSALSLASLKERVTKLVGSSEPLASGEMPLTNAQLCRATTILVKRMGASSLSYLSLLLPSLIAALSVKGKDSTELQPTAQCLFEITGACGQYFGPETAAVFQLCVSPEWELAPIGESLSESAKDLSHLLQMTAQRLARSQPIASVMESVKLLIIEACGPKHTVPNDKDIFRLQKLMSLLGYMFSRTSADIRSLAIIRDPLARLLSRVVAVVQATHVVVPPARREVRWCDAEFGWGSEALAGLTVQALSEACLHMRLADVGAVMKTLGKHMKRGGWLAAESNHKAAPQTAVWLSLATELCSRGGQEIGVAVLQLMSGDVLEVFKKCTEQASTSKASNKKRKSGEETAQEGRPWWFDLIEEALNLVAAVANVTAEISSDGETFEAIIDAVANSAASAKYWPVAYTPEAQSSFSLAVIAIGKRCATDNQVKYLLSDLLRPCRMEPSAQVKLVLLRAVTELWKAVGGPLLVGMSEVSVYAGELLEDENAEVERATRLMLAEVGAVSGENLLDKLHS</sequence>
<dbReference type="PANTHER" id="PTHR13457">
    <property type="entry name" value="BAP28"/>
    <property type="match status" value="1"/>
</dbReference>
<keyword evidence="1" id="KW-0539">Nucleus</keyword>
<dbReference type="InterPro" id="IPR016024">
    <property type="entry name" value="ARM-type_fold"/>
</dbReference>
<dbReference type="GO" id="GO:0032040">
    <property type="term" value="C:small-subunit processome"/>
    <property type="evidence" value="ECO:0007669"/>
    <property type="project" value="TreeGrafter"/>
</dbReference>
<evidence type="ECO:0000256" key="1">
    <source>
        <dbReference type="RuleBase" id="RU367065"/>
    </source>
</evidence>
<dbReference type="GO" id="GO:0000462">
    <property type="term" value="P:maturation of SSU-rRNA from tricistronic rRNA transcript (SSU-rRNA, 5.8S rRNA, LSU-rRNA)"/>
    <property type="evidence" value="ECO:0007669"/>
    <property type="project" value="TreeGrafter"/>
</dbReference>
<comment type="function">
    <text evidence="1">Involved in nucleolar processing of pre-18S ribosomal RNA.</text>
</comment>
<dbReference type="PANTHER" id="PTHR13457:SF1">
    <property type="entry name" value="HEAT REPEAT-CONTAINING PROTEIN 1"/>
    <property type="match status" value="1"/>
</dbReference>
<protein>
    <recommendedName>
        <fullName evidence="1">HEAT repeat-containing protein 1</fullName>
    </recommendedName>
</protein>
<comment type="subcellular location">
    <subcellularLocation>
        <location evidence="1">Nucleus</location>
        <location evidence="1">Nucleolus</location>
    </subcellularLocation>
</comment>